<evidence type="ECO:0000313" key="2">
    <source>
        <dbReference type="Proteomes" id="UP000053477"/>
    </source>
</evidence>
<gene>
    <name evidence="1" type="ORF">SCHPADRAFT_870601</name>
</gene>
<dbReference type="InParanoid" id="A0A0H2RUV2"/>
<proteinExistence type="predicted"/>
<dbReference type="InterPro" id="IPR032801">
    <property type="entry name" value="PXL2A/B/C"/>
</dbReference>
<dbReference type="InterPro" id="IPR036249">
    <property type="entry name" value="Thioredoxin-like_sf"/>
</dbReference>
<dbReference type="EMBL" id="KQ085924">
    <property type="protein sequence ID" value="KLO15810.1"/>
    <property type="molecule type" value="Genomic_DNA"/>
</dbReference>
<dbReference type="Pfam" id="PF13911">
    <property type="entry name" value="AhpC-TSA_2"/>
    <property type="match status" value="1"/>
</dbReference>
<dbReference type="STRING" id="27342.A0A0H2RUV2"/>
<dbReference type="PANTHER" id="PTHR28630">
    <property type="match status" value="1"/>
</dbReference>
<protein>
    <recommendedName>
        <fullName evidence="3">AhpC-TSA-domain-containing protein</fullName>
    </recommendedName>
</protein>
<evidence type="ECO:0000313" key="1">
    <source>
        <dbReference type="EMBL" id="KLO15810.1"/>
    </source>
</evidence>
<dbReference type="SUPFAM" id="SSF52833">
    <property type="entry name" value="Thioredoxin-like"/>
    <property type="match status" value="1"/>
</dbReference>
<organism evidence="1 2">
    <name type="scientific">Schizopora paradoxa</name>
    <dbReference type="NCBI Taxonomy" id="27342"/>
    <lineage>
        <taxon>Eukaryota</taxon>
        <taxon>Fungi</taxon>
        <taxon>Dikarya</taxon>
        <taxon>Basidiomycota</taxon>
        <taxon>Agaricomycotina</taxon>
        <taxon>Agaricomycetes</taxon>
        <taxon>Hymenochaetales</taxon>
        <taxon>Schizoporaceae</taxon>
        <taxon>Schizopora</taxon>
    </lineage>
</organism>
<name>A0A0H2RUV2_9AGAM</name>
<dbReference type="Proteomes" id="UP000053477">
    <property type="component" value="Unassembled WGS sequence"/>
</dbReference>
<accession>A0A0H2RUV2</accession>
<keyword evidence="2" id="KW-1185">Reference proteome</keyword>
<reference evidence="1 2" key="1">
    <citation type="submission" date="2015-04" db="EMBL/GenBank/DDBJ databases">
        <title>Complete genome sequence of Schizopora paradoxa KUC8140, a cosmopolitan wood degrader in East Asia.</title>
        <authorList>
            <consortium name="DOE Joint Genome Institute"/>
            <person name="Min B."/>
            <person name="Park H."/>
            <person name="Jang Y."/>
            <person name="Kim J.-J."/>
            <person name="Kim K.H."/>
            <person name="Pangilinan J."/>
            <person name="Lipzen A."/>
            <person name="Riley R."/>
            <person name="Grigoriev I.V."/>
            <person name="Spatafora J.W."/>
            <person name="Choi I.-G."/>
        </authorList>
    </citation>
    <scope>NUCLEOTIDE SEQUENCE [LARGE SCALE GENOMIC DNA]</scope>
    <source>
        <strain evidence="1 2">KUC8140</strain>
    </source>
</reference>
<sequence length="207" mass="22627">MSTATPSIPSDTLPDSETLEKAGRLTVFDDEGKKVEFKSIFAAKKTIVVFVRHFFCGICQAYVSELTKIPPKALEDANAQVVVIGCGQWNLIKNYARDTKFTGKIYADPTRELYKSLGMTIETLQGTPKGEKLRSYIPSGIVMDALRSIWRGPLQNPLSIGKQGNISQLGGDFVFGPGIQCSYARPMKHTQDHIEVADLMAAAGISP</sequence>
<evidence type="ECO:0008006" key="3">
    <source>
        <dbReference type="Google" id="ProtNLM"/>
    </source>
</evidence>
<dbReference type="CDD" id="cd02970">
    <property type="entry name" value="PRX_like2"/>
    <property type="match status" value="1"/>
</dbReference>
<dbReference type="AlphaFoldDB" id="A0A0H2RUV2"/>
<dbReference type="OrthoDB" id="40334at2759"/>
<dbReference type="PANTHER" id="PTHR28630:SF3">
    <property type="entry name" value="PEROXIREDOXIN-LIKE 2C"/>
    <property type="match status" value="1"/>
</dbReference>
<dbReference type="Gene3D" id="3.40.30.10">
    <property type="entry name" value="Glutaredoxin"/>
    <property type="match status" value="1"/>
</dbReference>